<comment type="similarity">
    <text evidence="2">Belongs to the GtrA family.</text>
</comment>
<evidence type="ECO:0000256" key="1">
    <source>
        <dbReference type="ARBA" id="ARBA00004141"/>
    </source>
</evidence>
<dbReference type="PANTHER" id="PTHR38459:SF1">
    <property type="entry name" value="PROPHAGE BACTOPRENOL-LINKED GLUCOSE TRANSLOCASE HOMOLOG"/>
    <property type="match status" value="1"/>
</dbReference>
<feature type="transmembrane region" description="Helical" evidence="6">
    <location>
        <begin position="109"/>
        <end position="128"/>
    </location>
</feature>
<dbReference type="Proteomes" id="UP001138540">
    <property type="component" value="Unassembled WGS sequence"/>
</dbReference>
<evidence type="ECO:0000259" key="7">
    <source>
        <dbReference type="Pfam" id="PF04138"/>
    </source>
</evidence>
<sequence length="135" mass="15003">MTGGERRTGALSGQLLRYVIVGGFVTGLQVAVYWAMARWGGVHPQIANVLGYLVAVASGFVLHGRVTFRGHGKRDQPLARAVRFVTVSLLSLALNAFWVWLFVDRLALPLWSPVPLMAVVTPAFVFMLNRHWVFR</sequence>
<dbReference type="InterPro" id="IPR007267">
    <property type="entry name" value="GtrA_DPMS_TM"/>
</dbReference>
<keyword evidence="3 6" id="KW-0812">Transmembrane</keyword>
<accession>A0ABR6NLH5</accession>
<feature type="transmembrane region" description="Helical" evidence="6">
    <location>
        <begin position="15"/>
        <end position="36"/>
    </location>
</feature>
<reference evidence="8 9" key="1">
    <citation type="submission" date="2020-08" db="EMBL/GenBank/DDBJ databases">
        <title>Exploring microbial biodiversity for novel pathways involved in the catabolism of aromatic compounds derived from lignin.</title>
        <authorList>
            <person name="Elkins J."/>
        </authorList>
    </citation>
    <scope>NUCLEOTIDE SEQUENCE [LARGE SCALE GENOMIC DNA]</scope>
    <source>
        <strain evidence="8 9">B1D3A</strain>
    </source>
</reference>
<evidence type="ECO:0000313" key="9">
    <source>
        <dbReference type="Proteomes" id="UP001138540"/>
    </source>
</evidence>
<comment type="caution">
    <text evidence="8">The sequence shown here is derived from an EMBL/GenBank/DDBJ whole genome shotgun (WGS) entry which is preliminary data.</text>
</comment>
<dbReference type="EMBL" id="JACHKA010000001">
    <property type="protein sequence ID" value="MBB5987368.1"/>
    <property type="molecule type" value="Genomic_DNA"/>
</dbReference>
<comment type="subcellular location">
    <subcellularLocation>
        <location evidence="1">Membrane</location>
        <topology evidence="1">Multi-pass membrane protein</topology>
    </subcellularLocation>
</comment>
<evidence type="ECO:0000256" key="2">
    <source>
        <dbReference type="ARBA" id="ARBA00009399"/>
    </source>
</evidence>
<dbReference type="Pfam" id="PF04138">
    <property type="entry name" value="GtrA_DPMS_TM"/>
    <property type="match status" value="1"/>
</dbReference>
<feature type="transmembrane region" description="Helical" evidence="6">
    <location>
        <begin position="42"/>
        <end position="62"/>
    </location>
</feature>
<name>A0ABR6NLH5_9SPHN</name>
<feature type="transmembrane region" description="Helical" evidence="6">
    <location>
        <begin position="82"/>
        <end position="103"/>
    </location>
</feature>
<keyword evidence="4 6" id="KW-1133">Transmembrane helix</keyword>
<evidence type="ECO:0000256" key="3">
    <source>
        <dbReference type="ARBA" id="ARBA00022692"/>
    </source>
</evidence>
<keyword evidence="9" id="KW-1185">Reference proteome</keyword>
<dbReference type="RefSeq" id="WP_184155862.1">
    <property type="nucleotide sequence ID" value="NZ_JACHKA010000001.1"/>
</dbReference>
<feature type="domain" description="GtrA/DPMS transmembrane" evidence="7">
    <location>
        <begin position="17"/>
        <end position="134"/>
    </location>
</feature>
<dbReference type="InterPro" id="IPR051401">
    <property type="entry name" value="GtrA_CellWall_Glycosyl"/>
</dbReference>
<evidence type="ECO:0000313" key="8">
    <source>
        <dbReference type="EMBL" id="MBB5987368.1"/>
    </source>
</evidence>
<dbReference type="PANTHER" id="PTHR38459">
    <property type="entry name" value="PROPHAGE BACTOPRENOL-LINKED GLUCOSE TRANSLOCASE HOMOLOG"/>
    <property type="match status" value="1"/>
</dbReference>
<gene>
    <name evidence="8" type="ORF">HNP60_003342</name>
</gene>
<proteinExistence type="inferred from homology"/>
<protein>
    <submittedName>
        <fullName evidence="8">Flippase GtrA</fullName>
    </submittedName>
</protein>
<evidence type="ECO:0000256" key="4">
    <source>
        <dbReference type="ARBA" id="ARBA00022989"/>
    </source>
</evidence>
<keyword evidence="5 6" id="KW-0472">Membrane</keyword>
<organism evidence="8 9">
    <name type="scientific">Sphingobium lignivorans</name>
    <dbReference type="NCBI Taxonomy" id="2735886"/>
    <lineage>
        <taxon>Bacteria</taxon>
        <taxon>Pseudomonadati</taxon>
        <taxon>Pseudomonadota</taxon>
        <taxon>Alphaproteobacteria</taxon>
        <taxon>Sphingomonadales</taxon>
        <taxon>Sphingomonadaceae</taxon>
        <taxon>Sphingobium</taxon>
    </lineage>
</organism>
<evidence type="ECO:0000256" key="6">
    <source>
        <dbReference type="SAM" id="Phobius"/>
    </source>
</evidence>
<evidence type="ECO:0000256" key="5">
    <source>
        <dbReference type="ARBA" id="ARBA00023136"/>
    </source>
</evidence>